<dbReference type="InterPro" id="IPR016186">
    <property type="entry name" value="C-type_lectin-like/link_sf"/>
</dbReference>
<feature type="non-terminal residue" evidence="3">
    <location>
        <position position="161"/>
    </location>
</feature>
<accession>A0AAV2S4L1</accession>
<evidence type="ECO:0000256" key="1">
    <source>
        <dbReference type="SAM" id="SignalP"/>
    </source>
</evidence>
<comment type="caution">
    <text evidence="3">The sequence shown here is derived from an EMBL/GenBank/DDBJ whole genome shotgun (WGS) entry which is preliminary data.</text>
</comment>
<reference evidence="3 4" key="1">
    <citation type="submission" date="2024-05" db="EMBL/GenBank/DDBJ databases">
        <authorList>
            <person name="Wallberg A."/>
        </authorList>
    </citation>
    <scope>NUCLEOTIDE SEQUENCE [LARGE SCALE GENOMIC DNA]</scope>
</reference>
<name>A0AAV2S4L1_MEGNR</name>
<dbReference type="InterPro" id="IPR001304">
    <property type="entry name" value="C-type_lectin-like"/>
</dbReference>
<dbReference type="InterPro" id="IPR016187">
    <property type="entry name" value="CTDL_fold"/>
</dbReference>
<feature type="signal peptide" evidence="1">
    <location>
        <begin position="1"/>
        <end position="27"/>
    </location>
</feature>
<sequence length="161" mass="17902">GMAQTSWMTSLVMTVLVLTLLLMSVDGNINSTKLERQVLKVPAGMRKSIPSVPKPATAIGNKRLDNGNTAKGCPVGFSLYGHYCFYVYKYVYLNQSEAVRFCANNKKSTLPYPIGDLNAWQTAVVEILDDQSDYSKVWLGATLQRDTWQWPDGSTVQDAAW</sequence>
<dbReference type="EMBL" id="CAXKWB010043350">
    <property type="protein sequence ID" value="CAL4159077.1"/>
    <property type="molecule type" value="Genomic_DNA"/>
</dbReference>
<keyword evidence="1" id="KW-0732">Signal</keyword>
<organism evidence="3 4">
    <name type="scientific">Meganyctiphanes norvegica</name>
    <name type="common">Northern krill</name>
    <name type="synonym">Thysanopoda norvegica</name>
    <dbReference type="NCBI Taxonomy" id="48144"/>
    <lineage>
        <taxon>Eukaryota</taxon>
        <taxon>Metazoa</taxon>
        <taxon>Ecdysozoa</taxon>
        <taxon>Arthropoda</taxon>
        <taxon>Crustacea</taxon>
        <taxon>Multicrustacea</taxon>
        <taxon>Malacostraca</taxon>
        <taxon>Eumalacostraca</taxon>
        <taxon>Eucarida</taxon>
        <taxon>Euphausiacea</taxon>
        <taxon>Euphausiidae</taxon>
        <taxon>Meganyctiphanes</taxon>
    </lineage>
</organism>
<feature type="non-terminal residue" evidence="3">
    <location>
        <position position="1"/>
    </location>
</feature>
<dbReference type="Gene3D" id="3.10.100.10">
    <property type="entry name" value="Mannose-Binding Protein A, subunit A"/>
    <property type="match status" value="1"/>
</dbReference>
<evidence type="ECO:0000313" key="3">
    <source>
        <dbReference type="EMBL" id="CAL4159077.1"/>
    </source>
</evidence>
<keyword evidence="4" id="KW-1185">Reference proteome</keyword>
<dbReference type="AlphaFoldDB" id="A0AAV2S4L1"/>
<evidence type="ECO:0000313" key="4">
    <source>
        <dbReference type="Proteomes" id="UP001497623"/>
    </source>
</evidence>
<feature type="domain" description="C-type lectin" evidence="2">
    <location>
        <begin position="80"/>
        <end position="161"/>
    </location>
</feature>
<feature type="chain" id="PRO_5043741155" description="C-type lectin domain-containing protein" evidence="1">
    <location>
        <begin position="28"/>
        <end position="161"/>
    </location>
</feature>
<dbReference type="Proteomes" id="UP001497623">
    <property type="component" value="Unassembled WGS sequence"/>
</dbReference>
<gene>
    <name evidence="3" type="ORF">MNOR_LOCUS32228</name>
</gene>
<evidence type="ECO:0000259" key="2">
    <source>
        <dbReference type="PROSITE" id="PS50041"/>
    </source>
</evidence>
<dbReference type="PROSITE" id="PS50041">
    <property type="entry name" value="C_TYPE_LECTIN_2"/>
    <property type="match status" value="1"/>
</dbReference>
<dbReference type="SUPFAM" id="SSF56436">
    <property type="entry name" value="C-type lectin-like"/>
    <property type="match status" value="1"/>
</dbReference>
<protein>
    <recommendedName>
        <fullName evidence="2">C-type lectin domain-containing protein</fullName>
    </recommendedName>
</protein>
<proteinExistence type="predicted"/>